<evidence type="ECO:0000313" key="2">
    <source>
        <dbReference type="EMBL" id="MZI93967.1"/>
    </source>
</evidence>
<reference evidence="2 3" key="1">
    <citation type="submission" date="2019-10" db="EMBL/GenBank/DDBJ databases">
        <title>Vibrio sp. nov. isolated from a shrimp pond.</title>
        <authorList>
            <person name="Gomez-Gil B."/>
            <person name="Enciso-Ibarra J."/>
            <person name="Enciso-Ibarra K."/>
            <person name="Bolan-Mejia C."/>
        </authorList>
    </citation>
    <scope>NUCLEOTIDE SEQUENCE [LARGE SCALE GENOMIC DNA]</scope>
    <source>
        <strain evidence="2 3">CAIM 722</strain>
    </source>
</reference>
<dbReference type="EMBL" id="WEKT01000020">
    <property type="protein sequence ID" value="MZI93967.1"/>
    <property type="molecule type" value="Genomic_DNA"/>
</dbReference>
<sequence>MKIFSISTLVIQFILICWSKYYGFLADDKIHNLSIINDNDVVEMAELFQHYNHLENNMAYAAGAVWLMVIIVIHVKKVANTRYSQLTIYSPIVLSLILEFF</sequence>
<dbReference type="AlphaFoldDB" id="A0A7X4RV53"/>
<feature type="transmembrane region" description="Helical" evidence="1">
    <location>
        <begin position="58"/>
        <end position="75"/>
    </location>
</feature>
<dbReference type="Proteomes" id="UP000462621">
    <property type="component" value="Unassembled WGS sequence"/>
</dbReference>
<evidence type="ECO:0000313" key="3">
    <source>
        <dbReference type="Proteomes" id="UP000462621"/>
    </source>
</evidence>
<name>A0A7X4RV53_9VIBR</name>
<organism evidence="2 3">
    <name type="scientific">Vibrio eleionomae</name>
    <dbReference type="NCBI Taxonomy" id="2653505"/>
    <lineage>
        <taxon>Bacteria</taxon>
        <taxon>Pseudomonadati</taxon>
        <taxon>Pseudomonadota</taxon>
        <taxon>Gammaproteobacteria</taxon>
        <taxon>Vibrionales</taxon>
        <taxon>Vibrionaceae</taxon>
        <taxon>Vibrio</taxon>
    </lineage>
</organism>
<dbReference type="RefSeq" id="WP_161155916.1">
    <property type="nucleotide sequence ID" value="NZ_WEKT01000020.1"/>
</dbReference>
<comment type="caution">
    <text evidence="2">The sequence shown here is derived from an EMBL/GenBank/DDBJ whole genome shotgun (WGS) entry which is preliminary data.</text>
</comment>
<gene>
    <name evidence="2" type="ORF">F9817_12265</name>
</gene>
<protein>
    <submittedName>
        <fullName evidence="2">Uncharacterized protein</fullName>
    </submittedName>
</protein>
<keyword evidence="3" id="KW-1185">Reference proteome</keyword>
<keyword evidence="1" id="KW-0812">Transmembrane</keyword>
<accession>A0A7X4RV53</accession>
<keyword evidence="1" id="KW-0472">Membrane</keyword>
<evidence type="ECO:0000256" key="1">
    <source>
        <dbReference type="SAM" id="Phobius"/>
    </source>
</evidence>
<keyword evidence="1" id="KW-1133">Transmembrane helix</keyword>
<proteinExistence type="predicted"/>